<evidence type="ECO:0000313" key="1">
    <source>
        <dbReference type="EMBL" id="CAA9549348.1"/>
    </source>
</evidence>
<dbReference type="EMBL" id="CADCWD010000095">
    <property type="protein sequence ID" value="CAA9549348.1"/>
    <property type="molecule type" value="Genomic_DNA"/>
</dbReference>
<sequence>MAPTPQQVHERARKTQGQSVIGWALDREERVELLLQFPPVYGNVVADHVTLTARTSRDAPLPNVARGEIIGRADDGEGVEAMVVQIEGSTDRPDGSTYHITWSLGPGRRAKESNDVIAKRGWIPIELPMPVKLTPQRWP</sequence>
<proteinExistence type="predicted"/>
<organism evidence="1">
    <name type="scientific">uncultured Sphingosinicella sp</name>
    <dbReference type="NCBI Taxonomy" id="478748"/>
    <lineage>
        <taxon>Bacteria</taxon>
        <taxon>Pseudomonadati</taxon>
        <taxon>Pseudomonadota</taxon>
        <taxon>Alphaproteobacteria</taxon>
        <taxon>Sphingomonadales</taxon>
        <taxon>Sphingosinicellaceae</taxon>
        <taxon>Sphingosinicella</taxon>
        <taxon>environmental samples</taxon>
    </lineage>
</organism>
<reference evidence="1" key="1">
    <citation type="submission" date="2020-02" db="EMBL/GenBank/DDBJ databases">
        <authorList>
            <person name="Meier V. D."/>
        </authorList>
    </citation>
    <scope>NUCLEOTIDE SEQUENCE</scope>
    <source>
        <strain evidence="1">AVDCRST_MAG23</strain>
    </source>
</reference>
<name>A0A6J4UG04_9SPHN</name>
<dbReference type="AlphaFoldDB" id="A0A6J4UG04"/>
<accession>A0A6J4UG04</accession>
<protein>
    <submittedName>
        <fullName evidence="1">Uncharacterized protein</fullName>
    </submittedName>
</protein>
<gene>
    <name evidence="1" type="ORF">AVDCRST_MAG23-2840</name>
</gene>